<sequence length="44" mass="5155">MRAYRGDKHQKSGKNDGVKPPDRARKRDEKNPPKYENFNGEPIE</sequence>
<keyword evidence="3" id="KW-1185">Reference proteome</keyword>
<protein>
    <submittedName>
        <fullName evidence="2">Uncharacterized protein</fullName>
    </submittedName>
</protein>
<gene>
    <name evidence="2" type="ORF">GCM10008905_17800</name>
</gene>
<feature type="region of interest" description="Disordered" evidence="1">
    <location>
        <begin position="1"/>
        <end position="44"/>
    </location>
</feature>
<evidence type="ECO:0000313" key="2">
    <source>
        <dbReference type="EMBL" id="GAA0724215.1"/>
    </source>
</evidence>
<feature type="compositionally biased region" description="Basic and acidic residues" evidence="1">
    <location>
        <begin position="1"/>
        <end position="33"/>
    </location>
</feature>
<dbReference type="RefSeq" id="WP_343768940.1">
    <property type="nucleotide sequence ID" value="NZ_BAAACF010000001.1"/>
</dbReference>
<accession>A0ABP3U871</accession>
<reference evidence="3" key="1">
    <citation type="journal article" date="2019" name="Int. J. Syst. Evol. Microbiol.">
        <title>The Global Catalogue of Microorganisms (GCM) 10K type strain sequencing project: providing services to taxonomists for standard genome sequencing and annotation.</title>
        <authorList>
            <consortium name="The Broad Institute Genomics Platform"/>
            <consortium name="The Broad Institute Genome Sequencing Center for Infectious Disease"/>
            <person name="Wu L."/>
            <person name="Ma J."/>
        </authorList>
    </citation>
    <scope>NUCLEOTIDE SEQUENCE [LARGE SCALE GENOMIC DNA]</scope>
    <source>
        <strain evidence="3">JCM 1405</strain>
    </source>
</reference>
<proteinExistence type="predicted"/>
<evidence type="ECO:0000256" key="1">
    <source>
        <dbReference type="SAM" id="MobiDB-lite"/>
    </source>
</evidence>
<dbReference type="Proteomes" id="UP001500339">
    <property type="component" value="Unassembled WGS sequence"/>
</dbReference>
<name>A0ABP3U871_9CLOT</name>
<organism evidence="2 3">
    <name type="scientific">Clostridium malenominatum</name>
    <dbReference type="NCBI Taxonomy" id="1539"/>
    <lineage>
        <taxon>Bacteria</taxon>
        <taxon>Bacillati</taxon>
        <taxon>Bacillota</taxon>
        <taxon>Clostridia</taxon>
        <taxon>Eubacteriales</taxon>
        <taxon>Clostridiaceae</taxon>
        <taxon>Clostridium</taxon>
    </lineage>
</organism>
<evidence type="ECO:0000313" key="3">
    <source>
        <dbReference type="Proteomes" id="UP001500339"/>
    </source>
</evidence>
<dbReference type="EMBL" id="BAAACF010000001">
    <property type="protein sequence ID" value="GAA0724215.1"/>
    <property type="molecule type" value="Genomic_DNA"/>
</dbReference>
<comment type="caution">
    <text evidence="2">The sequence shown here is derived from an EMBL/GenBank/DDBJ whole genome shotgun (WGS) entry which is preliminary data.</text>
</comment>